<dbReference type="Proteomes" id="UP001153269">
    <property type="component" value="Unassembled WGS sequence"/>
</dbReference>
<gene>
    <name evidence="2" type="ORF">PLEPLA_LOCUS20675</name>
</gene>
<keyword evidence="3" id="KW-1185">Reference proteome</keyword>
<dbReference type="AlphaFoldDB" id="A0A9N7UI87"/>
<proteinExistence type="predicted"/>
<sequence length="106" mass="10720">MAGLSVIPLNAAVRRGSLNLSACGRGLTAARDGTRADPGGSQWSSEPSGSSGTQRLPVASMFPVVPSGSVAPQPQQPLPPPAGHASTSKKLEVHMGAGLSCPCYRQ</sequence>
<evidence type="ECO:0000313" key="3">
    <source>
        <dbReference type="Proteomes" id="UP001153269"/>
    </source>
</evidence>
<name>A0A9N7UI87_PLEPL</name>
<feature type="compositionally biased region" description="Low complexity" evidence="1">
    <location>
        <begin position="39"/>
        <end position="52"/>
    </location>
</feature>
<evidence type="ECO:0000256" key="1">
    <source>
        <dbReference type="SAM" id="MobiDB-lite"/>
    </source>
</evidence>
<reference evidence="2" key="1">
    <citation type="submission" date="2020-03" db="EMBL/GenBank/DDBJ databases">
        <authorList>
            <person name="Weist P."/>
        </authorList>
    </citation>
    <scope>NUCLEOTIDE SEQUENCE</scope>
</reference>
<accession>A0A9N7UI87</accession>
<comment type="caution">
    <text evidence="2">The sequence shown here is derived from an EMBL/GenBank/DDBJ whole genome shotgun (WGS) entry which is preliminary data.</text>
</comment>
<organism evidence="2 3">
    <name type="scientific">Pleuronectes platessa</name>
    <name type="common">European plaice</name>
    <dbReference type="NCBI Taxonomy" id="8262"/>
    <lineage>
        <taxon>Eukaryota</taxon>
        <taxon>Metazoa</taxon>
        <taxon>Chordata</taxon>
        <taxon>Craniata</taxon>
        <taxon>Vertebrata</taxon>
        <taxon>Euteleostomi</taxon>
        <taxon>Actinopterygii</taxon>
        <taxon>Neopterygii</taxon>
        <taxon>Teleostei</taxon>
        <taxon>Neoteleostei</taxon>
        <taxon>Acanthomorphata</taxon>
        <taxon>Carangaria</taxon>
        <taxon>Pleuronectiformes</taxon>
        <taxon>Pleuronectoidei</taxon>
        <taxon>Pleuronectidae</taxon>
        <taxon>Pleuronectes</taxon>
    </lineage>
</organism>
<evidence type="ECO:0000313" key="2">
    <source>
        <dbReference type="EMBL" id="CAB1432593.1"/>
    </source>
</evidence>
<feature type="region of interest" description="Disordered" evidence="1">
    <location>
        <begin position="27"/>
        <end position="91"/>
    </location>
</feature>
<dbReference type="EMBL" id="CADEAL010001452">
    <property type="protein sequence ID" value="CAB1432593.1"/>
    <property type="molecule type" value="Genomic_DNA"/>
</dbReference>
<protein>
    <submittedName>
        <fullName evidence="2">Uncharacterized protein</fullName>
    </submittedName>
</protein>